<dbReference type="InterPro" id="IPR019559">
    <property type="entry name" value="Cullin_neddylation_domain"/>
</dbReference>
<evidence type="ECO:0000256" key="1">
    <source>
        <dbReference type="ARBA" id="ARBA00006019"/>
    </source>
</evidence>
<dbReference type="SUPFAM" id="SSF74788">
    <property type="entry name" value="Cullin repeat-like"/>
    <property type="match status" value="1"/>
</dbReference>
<keyword evidence="3" id="KW-0832">Ubl conjugation</keyword>
<dbReference type="OrthoDB" id="27073at2759"/>
<dbReference type="InterPro" id="IPR016159">
    <property type="entry name" value="Cullin_repeat-like_dom_sf"/>
</dbReference>
<dbReference type="PROSITE" id="PS01256">
    <property type="entry name" value="CULLIN_1"/>
    <property type="match status" value="1"/>
</dbReference>
<dbReference type="GO" id="GO:0031625">
    <property type="term" value="F:ubiquitin protein ligase binding"/>
    <property type="evidence" value="ECO:0007669"/>
    <property type="project" value="InterPro"/>
</dbReference>
<proteinExistence type="inferred from homology"/>
<dbReference type="Pfam" id="PF26557">
    <property type="entry name" value="Cullin_AB"/>
    <property type="match status" value="1"/>
</dbReference>
<dbReference type="InterPro" id="IPR001373">
    <property type="entry name" value="Cullin_N"/>
</dbReference>
<dbReference type="Gene3D" id="3.30.230.130">
    <property type="entry name" value="Cullin, Chain C, Domain 2"/>
    <property type="match status" value="1"/>
</dbReference>
<keyword evidence="8" id="KW-1185">Reference proteome</keyword>
<dbReference type="PANTHER" id="PTHR11932">
    <property type="entry name" value="CULLIN"/>
    <property type="match status" value="1"/>
</dbReference>
<dbReference type="InterPro" id="IPR016158">
    <property type="entry name" value="Cullin_homology"/>
</dbReference>
<dbReference type="InterPro" id="IPR036390">
    <property type="entry name" value="WH_DNA-bd_sf"/>
</dbReference>
<dbReference type="Gene3D" id="1.10.10.10">
    <property type="entry name" value="Winged helix-like DNA-binding domain superfamily/Winged helix DNA-binding domain"/>
    <property type="match status" value="1"/>
</dbReference>
<dbReference type="InterPro" id="IPR059120">
    <property type="entry name" value="Cullin-like_AB"/>
</dbReference>
<dbReference type="GO" id="GO:0006511">
    <property type="term" value="P:ubiquitin-dependent protein catabolic process"/>
    <property type="evidence" value="ECO:0007669"/>
    <property type="project" value="InterPro"/>
</dbReference>
<dbReference type="FunFam" id="1.20.1310.10:FF:000002">
    <property type="entry name" value="cullin-3 isoform X1"/>
    <property type="match status" value="1"/>
</dbReference>
<evidence type="ECO:0000259" key="6">
    <source>
        <dbReference type="PROSITE" id="PS50069"/>
    </source>
</evidence>
<dbReference type="Proteomes" id="UP001150907">
    <property type="component" value="Unassembled WGS sequence"/>
</dbReference>
<reference evidence="7" key="1">
    <citation type="submission" date="2022-07" db="EMBL/GenBank/DDBJ databases">
        <title>Phylogenomic reconstructions and comparative analyses of Kickxellomycotina fungi.</title>
        <authorList>
            <person name="Reynolds N.K."/>
            <person name="Stajich J.E."/>
            <person name="Barry K."/>
            <person name="Grigoriev I.V."/>
            <person name="Crous P."/>
            <person name="Smith M.E."/>
        </authorList>
    </citation>
    <scope>NUCLEOTIDE SEQUENCE</scope>
    <source>
        <strain evidence="7">IMI 214461</strain>
    </source>
</reference>
<dbReference type="InterPro" id="IPR036317">
    <property type="entry name" value="Cullin_homology_sf"/>
</dbReference>
<dbReference type="InterPro" id="IPR016157">
    <property type="entry name" value="Cullin_CS"/>
</dbReference>
<sequence length="703" mass="80206">MSRPTPQGLEELYRDCEGLCLHKYGSDIYAMVQAELESYTRQRLSDISRQHDDLVGGSVLVQTEQFWQGYVQQLAMIKCIFLYLDRTYVLQTANVASIWSMGLAVVRQCLVDTDMKTKLVRLILGEVTKERDARPANHPALVSLVQMLVDLDLFAQFFMPSFIDATRDYFSKESRRLIGSLAAIQTEAEPVPAAQPAGVMTVPQYLAHVKRRLEEETQRVARYLIPSSKTVLLSATVSELVERHTERLLSTSFEAMVDAHMVSDLANLYSLLLSVNQLGALKRYWGLYVKKIGLQLMQAPDLDTSLVSDMLALKRRLDSILQGAFQSNGVLAHAQRDVFEEFINSRRGKIAQLMTKYIDQCMRSSEQAASEEGIDGLLDRIIALFRYVHGKDLFEAYYRRDLAKRLINDKSASIDTEWSMLQKMRMECGSGYTKRLEGMLRDMADSGDLVKKFASSQQGREANTVGFHAVILTQAFWPTYEPLPLVIPREAERMQEQFVQFYNEKHNGRNLQWQPNLGTCLLKVEFDEGPKELTLTLIQATVLLLFSDCRELSYAQIQANTGLEDVELKRTLQSLACGKHRVLTKEPKSREVAETDSFAFNAAFKSPQVRVKIGQILLKEAEKETKEVEEHIQLDRMYRVDAAIMRILKARKQLEHTALMTELLGQLKFAISLAEVKERIDTLIERDYMKRDDANPSLYLYLA</sequence>
<dbReference type="SUPFAM" id="SSF46785">
    <property type="entry name" value="Winged helix' DNA-binding domain"/>
    <property type="match status" value="1"/>
</dbReference>
<dbReference type="EMBL" id="JANBQF010000052">
    <property type="protein sequence ID" value="KAJ2006656.1"/>
    <property type="molecule type" value="Genomic_DNA"/>
</dbReference>
<feature type="domain" description="Cullin family profile" evidence="6">
    <location>
        <begin position="349"/>
        <end position="576"/>
    </location>
</feature>
<dbReference type="InterPro" id="IPR036388">
    <property type="entry name" value="WH-like_DNA-bd_sf"/>
</dbReference>
<accession>A0A9W8BIV6</accession>
<organism evidence="7 8">
    <name type="scientific">Coemansia thaxteri</name>
    <dbReference type="NCBI Taxonomy" id="2663907"/>
    <lineage>
        <taxon>Eukaryota</taxon>
        <taxon>Fungi</taxon>
        <taxon>Fungi incertae sedis</taxon>
        <taxon>Zoopagomycota</taxon>
        <taxon>Kickxellomycotina</taxon>
        <taxon>Kickxellomycetes</taxon>
        <taxon>Kickxellales</taxon>
        <taxon>Kickxellaceae</taxon>
        <taxon>Coemansia</taxon>
    </lineage>
</organism>
<evidence type="ECO:0000256" key="4">
    <source>
        <dbReference type="PROSITE-ProRule" id="PRU00330"/>
    </source>
</evidence>
<evidence type="ECO:0000256" key="5">
    <source>
        <dbReference type="RuleBase" id="RU003829"/>
    </source>
</evidence>
<dbReference type="Gene3D" id="1.20.1310.10">
    <property type="entry name" value="Cullin Repeats"/>
    <property type="match status" value="4"/>
</dbReference>
<name>A0A9W8BIV6_9FUNG</name>
<dbReference type="GO" id="GO:0031461">
    <property type="term" value="C:cullin-RING ubiquitin ligase complex"/>
    <property type="evidence" value="ECO:0007669"/>
    <property type="project" value="InterPro"/>
</dbReference>
<gene>
    <name evidence="7" type="ORF">H4R26_001252</name>
</gene>
<keyword evidence="2" id="KW-1017">Isopeptide bond</keyword>
<dbReference type="SUPFAM" id="SSF75632">
    <property type="entry name" value="Cullin homology domain"/>
    <property type="match status" value="1"/>
</dbReference>
<dbReference type="InterPro" id="IPR045093">
    <property type="entry name" value="Cullin"/>
</dbReference>
<evidence type="ECO:0000313" key="8">
    <source>
        <dbReference type="Proteomes" id="UP001150907"/>
    </source>
</evidence>
<evidence type="ECO:0000256" key="3">
    <source>
        <dbReference type="ARBA" id="ARBA00022843"/>
    </source>
</evidence>
<dbReference type="AlphaFoldDB" id="A0A9W8BIV6"/>
<dbReference type="PROSITE" id="PS50069">
    <property type="entry name" value="CULLIN_2"/>
    <property type="match status" value="1"/>
</dbReference>
<evidence type="ECO:0000256" key="2">
    <source>
        <dbReference type="ARBA" id="ARBA00022499"/>
    </source>
</evidence>
<evidence type="ECO:0000313" key="7">
    <source>
        <dbReference type="EMBL" id="KAJ2006656.1"/>
    </source>
</evidence>
<dbReference type="SMART" id="SM00884">
    <property type="entry name" value="Cullin_Nedd8"/>
    <property type="match status" value="1"/>
</dbReference>
<dbReference type="Pfam" id="PF00888">
    <property type="entry name" value="Cullin"/>
    <property type="match status" value="1"/>
</dbReference>
<comment type="caution">
    <text evidence="7">The sequence shown here is derived from an EMBL/GenBank/DDBJ whole genome shotgun (WGS) entry which is preliminary data.</text>
</comment>
<comment type="similarity">
    <text evidence="1 4 5">Belongs to the cullin family.</text>
</comment>
<dbReference type="SMART" id="SM00182">
    <property type="entry name" value="CULLIN"/>
    <property type="match status" value="1"/>
</dbReference>
<dbReference type="Pfam" id="PF10557">
    <property type="entry name" value="Cullin_Nedd8"/>
    <property type="match status" value="1"/>
</dbReference>
<dbReference type="FunFam" id="1.10.10.10:FF:000050">
    <property type="entry name" value="Cullin 4B"/>
    <property type="match status" value="1"/>
</dbReference>
<protein>
    <recommendedName>
        <fullName evidence="6">Cullin family profile domain-containing protein</fullName>
    </recommendedName>
</protein>